<gene>
    <name evidence="2" type="ORF">IWQ62_004446</name>
</gene>
<dbReference type="Proteomes" id="UP001150925">
    <property type="component" value="Unassembled WGS sequence"/>
</dbReference>
<sequence length="85" mass="9241">MSYPLDPIRREHLSPPSQVSAPVYATPSSESGPSYTPGPQQPVLSPANVRQRLSQLNPEHAYQLSFIPRTTKAGLAYEPVITPAT</sequence>
<dbReference type="OrthoDB" id="10305269at2759"/>
<feature type="compositionally biased region" description="Polar residues" evidence="1">
    <location>
        <begin position="15"/>
        <end position="38"/>
    </location>
</feature>
<evidence type="ECO:0000313" key="3">
    <source>
        <dbReference type="Proteomes" id="UP001150925"/>
    </source>
</evidence>
<dbReference type="EMBL" id="JANBPY010001482">
    <property type="protein sequence ID" value="KAJ1959856.1"/>
    <property type="molecule type" value="Genomic_DNA"/>
</dbReference>
<name>A0A9W8ARU4_9FUNG</name>
<evidence type="ECO:0000256" key="1">
    <source>
        <dbReference type="SAM" id="MobiDB-lite"/>
    </source>
</evidence>
<keyword evidence="3" id="KW-1185">Reference proteome</keyword>
<reference evidence="2" key="1">
    <citation type="submission" date="2022-07" db="EMBL/GenBank/DDBJ databases">
        <title>Phylogenomic reconstructions and comparative analyses of Kickxellomycotina fungi.</title>
        <authorList>
            <person name="Reynolds N.K."/>
            <person name="Stajich J.E."/>
            <person name="Barry K."/>
            <person name="Grigoriev I.V."/>
            <person name="Crous P."/>
            <person name="Smith M.E."/>
        </authorList>
    </citation>
    <scope>NUCLEOTIDE SEQUENCE</scope>
    <source>
        <strain evidence="2">RSA 1196</strain>
    </source>
</reference>
<organism evidence="2 3">
    <name type="scientific">Dispira parvispora</name>
    <dbReference type="NCBI Taxonomy" id="1520584"/>
    <lineage>
        <taxon>Eukaryota</taxon>
        <taxon>Fungi</taxon>
        <taxon>Fungi incertae sedis</taxon>
        <taxon>Zoopagomycota</taxon>
        <taxon>Kickxellomycotina</taxon>
        <taxon>Dimargaritomycetes</taxon>
        <taxon>Dimargaritales</taxon>
        <taxon>Dimargaritaceae</taxon>
        <taxon>Dispira</taxon>
    </lineage>
</organism>
<accession>A0A9W8ARU4</accession>
<feature type="region of interest" description="Disordered" evidence="1">
    <location>
        <begin position="1"/>
        <end position="45"/>
    </location>
</feature>
<proteinExistence type="predicted"/>
<protein>
    <submittedName>
        <fullName evidence="2">Uncharacterized protein</fullName>
    </submittedName>
</protein>
<feature type="non-terminal residue" evidence="2">
    <location>
        <position position="85"/>
    </location>
</feature>
<dbReference type="AlphaFoldDB" id="A0A9W8ARU4"/>
<comment type="caution">
    <text evidence="2">The sequence shown here is derived from an EMBL/GenBank/DDBJ whole genome shotgun (WGS) entry which is preliminary data.</text>
</comment>
<evidence type="ECO:0000313" key="2">
    <source>
        <dbReference type="EMBL" id="KAJ1959856.1"/>
    </source>
</evidence>